<keyword evidence="3 6" id="KW-0812">Transmembrane</keyword>
<evidence type="ECO:0000313" key="8">
    <source>
        <dbReference type="EMBL" id="GHO54071.1"/>
    </source>
</evidence>
<dbReference type="PANTHER" id="PTHR23513">
    <property type="entry name" value="INTEGRAL MEMBRANE EFFLUX PROTEIN-RELATED"/>
    <property type="match status" value="1"/>
</dbReference>
<feature type="transmembrane region" description="Helical" evidence="6">
    <location>
        <begin position="38"/>
        <end position="59"/>
    </location>
</feature>
<dbReference type="Pfam" id="PF07690">
    <property type="entry name" value="MFS_1"/>
    <property type="match status" value="1"/>
</dbReference>
<sequence length="190" mass="20059">MASSWLWISIAIAALGNISIDAMDISLPKLVQDTYHAGVWLVGTAGTANALGAIVGSIIIGQRRQLRRRGILAYLSLLLTGGSTMAIGFPWPTVWFPWAACGCSVFIGLGLGTFGVIWVTVLQELVPEEKQGRVFSIDALGSSCLLPIGLSLAGLATDRFGPSWMFLVGGGVLFLLTASGLLVRGVRQLD</sequence>
<evidence type="ECO:0000256" key="2">
    <source>
        <dbReference type="ARBA" id="ARBA00022475"/>
    </source>
</evidence>
<dbReference type="InterPro" id="IPR020846">
    <property type="entry name" value="MFS_dom"/>
</dbReference>
<evidence type="ECO:0000259" key="7">
    <source>
        <dbReference type="PROSITE" id="PS50850"/>
    </source>
</evidence>
<reference evidence="8 9" key="1">
    <citation type="journal article" date="2021" name="Int. J. Syst. Evol. Microbiol.">
        <title>Reticulibacter mediterranei gen. nov., sp. nov., within the new family Reticulibacteraceae fam. nov., and Ktedonospora formicarum gen. nov., sp. nov., Ktedonobacter robiniae sp. nov., Dictyobacter formicarum sp. nov. and Dictyobacter arantiisoli sp. nov., belonging to the class Ktedonobacteria.</title>
        <authorList>
            <person name="Yabe S."/>
            <person name="Zheng Y."/>
            <person name="Wang C.M."/>
            <person name="Sakai Y."/>
            <person name="Abe K."/>
            <person name="Yokota A."/>
            <person name="Donadio S."/>
            <person name="Cavaletti L."/>
            <person name="Monciardini P."/>
        </authorList>
    </citation>
    <scope>NUCLEOTIDE SEQUENCE [LARGE SCALE GENOMIC DNA]</scope>
    <source>
        <strain evidence="8 9">SOSP1-30</strain>
    </source>
</reference>
<feature type="transmembrane region" description="Helical" evidence="6">
    <location>
        <begin position="134"/>
        <end position="157"/>
    </location>
</feature>
<keyword evidence="2" id="KW-1003">Cell membrane</keyword>
<dbReference type="Proteomes" id="UP000654345">
    <property type="component" value="Unassembled WGS sequence"/>
</dbReference>
<dbReference type="PANTHER" id="PTHR23513:SF11">
    <property type="entry name" value="STAPHYLOFERRIN A TRANSPORTER"/>
    <property type="match status" value="1"/>
</dbReference>
<accession>A0ABQ3UMU1</accession>
<feature type="domain" description="Major facilitator superfamily (MFS) profile" evidence="7">
    <location>
        <begin position="1"/>
        <end position="190"/>
    </location>
</feature>
<feature type="transmembrane region" description="Helical" evidence="6">
    <location>
        <begin position="163"/>
        <end position="183"/>
    </location>
</feature>
<dbReference type="InterPro" id="IPR036259">
    <property type="entry name" value="MFS_trans_sf"/>
</dbReference>
<keyword evidence="5 6" id="KW-0472">Membrane</keyword>
<evidence type="ECO:0000313" key="9">
    <source>
        <dbReference type="Proteomes" id="UP000654345"/>
    </source>
</evidence>
<feature type="transmembrane region" description="Helical" evidence="6">
    <location>
        <begin position="95"/>
        <end position="122"/>
    </location>
</feature>
<evidence type="ECO:0000256" key="5">
    <source>
        <dbReference type="ARBA" id="ARBA00023136"/>
    </source>
</evidence>
<dbReference type="InterPro" id="IPR011701">
    <property type="entry name" value="MFS"/>
</dbReference>
<organism evidence="8 9">
    <name type="scientific">Ktedonobacter robiniae</name>
    <dbReference type="NCBI Taxonomy" id="2778365"/>
    <lineage>
        <taxon>Bacteria</taxon>
        <taxon>Bacillati</taxon>
        <taxon>Chloroflexota</taxon>
        <taxon>Ktedonobacteria</taxon>
        <taxon>Ktedonobacterales</taxon>
        <taxon>Ktedonobacteraceae</taxon>
        <taxon>Ktedonobacter</taxon>
    </lineage>
</organism>
<proteinExistence type="predicted"/>
<dbReference type="SUPFAM" id="SSF103473">
    <property type="entry name" value="MFS general substrate transporter"/>
    <property type="match status" value="1"/>
</dbReference>
<evidence type="ECO:0000256" key="6">
    <source>
        <dbReference type="SAM" id="Phobius"/>
    </source>
</evidence>
<evidence type="ECO:0000256" key="4">
    <source>
        <dbReference type="ARBA" id="ARBA00022989"/>
    </source>
</evidence>
<protein>
    <recommendedName>
        <fullName evidence="7">Major facilitator superfamily (MFS) profile domain-containing protein</fullName>
    </recommendedName>
</protein>
<dbReference type="EMBL" id="BNJG01000001">
    <property type="protein sequence ID" value="GHO54071.1"/>
    <property type="molecule type" value="Genomic_DNA"/>
</dbReference>
<name>A0ABQ3UMU1_9CHLR</name>
<comment type="subcellular location">
    <subcellularLocation>
        <location evidence="1">Cell membrane</location>
        <topology evidence="1">Multi-pass membrane protein</topology>
    </subcellularLocation>
</comment>
<evidence type="ECO:0000256" key="3">
    <source>
        <dbReference type="ARBA" id="ARBA00022692"/>
    </source>
</evidence>
<dbReference type="Gene3D" id="1.20.1250.20">
    <property type="entry name" value="MFS general substrate transporter like domains"/>
    <property type="match status" value="1"/>
</dbReference>
<keyword evidence="4 6" id="KW-1133">Transmembrane helix</keyword>
<evidence type="ECO:0000256" key="1">
    <source>
        <dbReference type="ARBA" id="ARBA00004651"/>
    </source>
</evidence>
<feature type="transmembrane region" description="Helical" evidence="6">
    <location>
        <begin position="71"/>
        <end position="89"/>
    </location>
</feature>
<gene>
    <name evidence="8" type="ORF">KSB_25460</name>
</gene>
<comment type="caution">
    <text evidence="8">The sequence shown here is derived from an EMBL/GenBank/DDBJ whole genome shotgun (WGS) entry which is preliminary data.</text>
</comment>
<keyword evidence="9" id="KW-1185">Reference proteome</keyword>
<dbReference type="PROSITE" id="PS50850">
    <property type="entry name" value="MFS"/>
    <property type="match status" value="1"/>
</dbReference>